<comment type="similarity">
    <text evidence="1">Belongs to the intron maturase 2 family. MatK subfamily.</text>
</comment>
<evidence type="ECO:0000313" key="5">
    <source>
        <dbReference type="EMBL" id="KJB10885.1"/>
    </source>
</evidence>
<evidence type="ECO:0000259" key="4">
    <source>
        <dbReference type="Pfam" id="PF01824"/>
    </source>
</evidence>
<reference evidence="5 6" key="1">
    <citation type="journal article" date="2012" name="Nature">
        <title>Repeated polyploidization of Gossypium genomes and the evolution of spinnable cotton fibres.</title>
        <authorList>
            <person name="Paterson A.H."/>
            <person name="Wendel J.F."/>
            <person name="Gundlach H."/>
            <person name="Guo H."/>
            <person name="Jenkins J."/>
            <person name="Jin D."/>
            <person name="Llewellyn D."/>
            <person name="Showmaker K.C."/>
            <person name="Shu S."/>
            <person name="Udall J."/>
            <person name="Yoo M.J."/>
            <person name="Byers R."/>
            <person name="Chen W."/>
            <person name="Doron-Faigenboim A."/>
            <person name="Duke M.V."/>
            <person name="Gong L."/>
            <person name="Grimwood J."/>
            <person name="Grover C."/>
            <person name="Grupp K."/>
            <person name="Hu G."/>
            <person name="Lee T.H."/>
            <person name="Li J."/>
            <person name="Lin L."/>
            <person name="Liu T."/>
            <person name="Marler B.S."/>
            <person name="Page J.T."/>
            <person name="Roberts A.W."/>
            <person name="Romanel E."/>
            <person name="Sanders W.S."/>
            <person name="Szadkowski E."/>
            <person name="Tan X."/>
            <person name="Tang H."/>
            <person name="Xu C."/>
            <person name="Wang J."/>
            <person name="Wang Z."/>
            <person name="Zhang D."/>
            <person name="Zhang L."/>
            <person name="Ashrafi H."/>
            <person name="Bedon F."/>
            <person name="Bowers J.E."/>
            <person name="Brubaker C.L."/>
            <person name="Chee P.W."/>
            <person name="Das S."/>
            <person name="Gingle A.R."/>
            <person name="Haigler C.H."/>
            <person name="Harker D."/>
            <person name="Hoffmann L.V."/>
            <person name="Hovav R."/>
            <person name="Jones D.C."/>
            <person name="Lemke C."/>
            <person name="Mansoor S."/>
            <person name="ur Rahman M."/>
            <person name="Rainville L.N."/>
            <person name="Rambani A."/>
            <person name="Reddy U.K."/>
            <person name="Rong J.K."/>
            <person name="Saranga Y."/>
            <person name="Scheffler B.E."/>
            <person name="Scheffler J.A."/>
            <person name="Stelly D.M."/>
            <person name="Triplett B.A."/>
            <person name="Van Deynze A."/>
            <person name="Vaslin M.F."/>
            <person name="Waghmare V.N."/>
            <person name="Walford S.A."/>
            <person name="Wright R.J."/>
            <person name="Zaki E.A."/>
            <person name="Zhang T."/>
            <person name="Dennis E.S."/>
            <person name="Mayer K.F."/>
            <person name="Peterson D.G."/>
            <person name="Rokhsar D.S."/>
            <person name="Wang X."/>
            <person name="Schmutz J."/>
        </authorList>
    </citation>
    <scope>NUCLEOTIDE SEQUENCE [LARGE SCALE GENOMIC DNA]</scope>
</reference>
<dbReference type="Gramene" id="KJB10885">
    <property type="protein sequence ID" value="KJB10885"/>
    <property type="gene ID" value="B456_001G230600"/>
</dbReference>
<dbReference type="PANTHER" id="PTHR34811">
    <property type="entry name" value="MATURASE K"/>
    <property type="match status" value="1"/>
</dbReference>
<dbReference type="EMBL" id="CM001740">
    <property type="protein sequence ID" value="KJB10885.1"/>
    <property type="molecule type" value="Genomic_DNA"/>
</dbReference>
<evidence type="ECO:0000256" key="2">
    <source>
        <dbReference type="ARBA" id="ARBA00022664"/>
    </source>
</evidence>
<keyword evidence="6" id="KW-1185">Reference proteome</keyword>
<organism evidence="5 6">
    <name type="scientific">Gossypium raimondii</name>
    <name type="common">Peruvian cotton</name>
    <name type="synonym">Gossypium klotzschianum subsp. raimondii</name>
    <dbReference type="NCBI Taxonomy" id="29730"/>
    <lineage>
        <taxon>Eukaryota</taxon>
        <taxon>Viridiplantae</taxon>
        <taxon>Streptophyta</taxon>
        <taxon>Embryophyta</taxon>
        <taxon>Tracheophyta</taxon>
        <taxon>Spermatophyta</taxon>
        <taxon>Magnoliopsida</taxon>
        <taxon>eudicotyledons</taxon>
        <taxon>Gunneridae</taxon>
        <taxon>Pentapetalae</taxon>
        <taxon>rosids</taxon>
        <taxon>malvids</taxon>
        <taxon>Malvales</taxon>
        <taxon>Malvaceae</taxon>
        <taxon>Malvoideae</taxon>
        <taxon>Gossypium</taxon>
    </lineage>
</organism>
<feature type="chain" id="PRO_5002249708" description="Maturase MatK N-terminal domain-containing protein" evidence="3">
    <location>
        <begin position="25"/>
        <end position="154"/>
    </location>
</feature>
<feature type="signal peptide" evidence="3">
    <location>
        <begin position="1"/>
        <end position="24"/>
    </location>
</feature>
<evidence type="ECO:0000256" key="1">
    <source>
        <dbReference type="ARBA" id="ARBA00006621"/>
    </source>
</evidence>
<dbReference type="AlphaFoldDB" id="A0A0D2QUJ4"/>
<gene>
    <name evidence="5" type="ORF">B456_001G230600</name>
</gene>
<name>A0A0D2QUJ4_GOSRA</name>
<keyword evidence="2" id="KW-0507">mRNA processing</keyword>
<accession>A0A0D2QUJ4</accession>
<dbReference type="STRING" id="29730.A0A0D2QUJ4"/>
<sequence>MIAVGFAIIVEISFSLRLISYSQGAEVAKSHNLQSIHSIFPFLDDKFSHLNYVLETLIPHLIHLEILVQTLRYCVKDASSLHLLWFSLYEYCNLKSFITPKKSISILTPRSFLFLYNSHTYEYESISFFSVINLLIYDQHLLESFQSIRLSGCR</sequence>
<evidence type="ECO:0000256" key="3">
    <source>
        <dbReference type="SAM" id="SignalP"/>
    </source>
</evidence>
<dbReference type="Pfam" id="PF01824">
    <property type="entry name" value="MatK_N"/>
    <property type="match status" value="1"/>
</dbReference>
<dbReference type="InterPro" id="IPR002866">
    <property type="entry name" value="Maturase_MatK"/>
</dbReference>
<proteinExistence type="inferred from homology"/>
<dbReference type="PANTHER" id="PTHR34811:SF1">
    <property type="entry name" value="MATURASE K"/>
    <property type="match status" value="1"/>
</dbReference>
<dbReference type="GO" id="GO:0009507">
    <property type="term" value="C:chloroplast"/>
    <property type="evidence" value="ECO:0007669"/>
    <property type="project" value="InterPro"/>
</dbReference>
<feature type="domain" description="Maturase MatK N-terminal" evidence="4">
    <location>
        <begin position="1"/>
        <end position="130"/>
    </location>
</feature>
<dbReference type="Proteomes" id="UP000032304">
    <property type="component" value="Chromosome 1"/>
</dbReference>
<dbReference type="GO" id="GO:0006397">
    <property type="term" value="P:mRNA processing"/>
    <property type="evidence" value="ECO:0007669"/>
    <property type="project" value="UniProtKB-KW"/>
</dbReference>
<keyword evidence="3" id="KW-0732">Signal</keyword>
<dbReference type="InterPro" id="IPR024942">
    <property type="entry name" value="Maturase_MatK_N"/>
</dbReference>
<protein>
    <recommendedName>
        <fullName evidence="4">Maturase MatK N-terminal domain-containing protein</fullName>
    </recommendedName>
</protein>
<evidence type="ECO:0000313" key="6">
    <source>
        <dbReference type="Proteomes" id="UP000032304"/>
    </source>
</evidence>